<reference evidence="5" key="2">
    <citation type="submission" date="2018-10" db="UniProtKB">
        <authorList>
            <consortium name="EnsemblPlants"/>
        </authorList>
    </citation>
    <scope>IDENTIFICATION</scope>
</reference>
<evidence type="ECO:0000256" key="1">
    <source>
        <dbReference type="ARBA" id="ARBA00006756"/>
    </source>
</evidence>
<dbReference type="Pfam" id="PF03081">
    <property type="entry name" value="Exo70_C"/>
    <property type="match status" value="1"/>
</dbReference>
<keyword evidence="3" id="KW-0268">Exocytosis</keyword>
<name>A0A3B6BXT3_WHEAT</name>
<dbReference type="SMR" id="A0A3B6BXT3"/>
<evidence type="ECO:0000256" key="2">
    <source>
        <dbReference type="ARBA" id="ARBA00022448"/>
    </source>
</evidence>
<dbReference type="SUPFAM" id="SSF74788">
    <property type="entry name" value="Cullin repeat-like"/>
    <property type="match status" value="1"/>
</dbReference>
<evidence type="ECO:0000256" key="3">
    <source>
        <dbReference type="RuleBase" id="RU365026"/>
    </source>
</evidence>
<keyword evidence="3" id="KW-0653">Protein transport</keyword>
<dbReference type="InterPro" id="IPR046364">
    <property type="entry name" value="Exo70_C"/>
</dbReference>
<accession>A0A3B6BXT3</accession>
<comment type="function">
    <text evidence="3">Component of the exocyst complex.</text>
</comment>
<dbReference type="InterPro" id="IPR004140">
    <property type="entry name" value="Exo70"/>
</dbReference>
<keyword evidence="2 3" id="KW-0813">Transport</keyword>
<sequence>MTEHLISTAVHHMLPERSGRVEAERPRLDLDVVIRAADIPDVVVGADRACISYRFFQVEAAWMAEAQELLGVSPEENEKAKLCSDDPTEKMRLSDSFNAREETVRHNWLEQFVPEWLPAMMLEEGHIKKFMNQLVVMLQMPESSSHAEADEIVIPVIGEPAYHDRAAVATSGFSQSQALNNGLSVESLMAMANEFFWPGEKDVRKRKETVENWCATVRLHCQQLQHLLSDSPANLATFRSANVAGNPSVFHADPCAFALESTERGIKLKNATAYLCSIWRESNEQNHPLCHEVKAECFALVAGKSVDKLLEVTRSLIEGGWCACHVKEVLTMFGAVVDILHNVQGLPLNISDEVVGILRKMVVDGFSAILSGTASDVDNSEGCGIHQATVVFKQVLRFLCSNTDMVQSILATGGCTIDPCSHGFGCWERKLEEDARSICQDEKGLRNIYLLNNTYSVWQTMRRCSGASLPNVDLISRLIVMIQRDRKSFLDQSWVALITPLQAEAYLKNPRPSYLQKFSKGFDAMCRSQSTWKVTPELKYELRREIKSLLVAPYARALQKKPGRFLRVCYRCKQFTQLGKIHRDFTVEQLERNIEELYER</sequence>
<dbReference type="GO" id="GO:0006887">
    <property type="term" value="P:exocytosis"/>
    <property type="evidence" value="ECO:0000318"/>
    <property type="project" value="GO_Central"/>
</dbReference>
<dbReference type="Gramene" id="TraesJUL2B03G00836800.1">
    <property type="protein sequence ID" value="TraesJUL2B03G00836800.1"/>
    <property type="gene ID" value="TraesJUL2B03G00836800"/>
</dbReference>
<dbReference type="STRING" id="4565.A0A3B6BXT3"/>
<evidence type="ECO:0000259" key="4">
    <source>
        <dbReference type="Pfam" id="PF03081"/>
    </source>
</evidence>
<dbReference type="Proteomes" id="UP000019116">
    <property type="component" value="Chromosome 2B"/>
</dbReference>
<keyword evidence="6" id="KW-1185">Reference proteome</keyword>
<proteinExistence type="inferred from homology"/>
<protein>
    <recommendedName>
        <fullName evidence="3">Exocyst subunit Exo70 family protein</fullName>
    </recommendedName>
</protein>
<dbReference type="GO" id="GO:0000145">
    <property type="term" value="C:exocyst"/>
    <property type="evidence" value="ECO:0000318"/>
    <property type="project" value="GO_Central"/>
</dbReference>
<dbReference type="PANTHER" id="PTHR12542:SF45">
    <property type="entry name" value="EXOCYST SUBUNIT EXO70 FAMILY PROTEIN"/>
    <property type="match status" value="1"/>
</dbReference>
<dbReference type="GO" id="GO:0005546">
    <property type="term" value="F:phosphatidylinositol-4,5-bisphosphate binding"/>
    <property type="evidence" value="ECO:0007669"/>
    <property type="project" value="InterPro"/>
</dbReference>
<feature type="domain" description="Exocyst complex subunit Exo70 C-terminal" evidence="4">
    <location>
        <begin position="291"/>
        <end position="595"/>
    </location>
</feature>
<comment type="similarity">
    <text evidence="1 3">Belongs to the EXO70 family.</text>
</comment>
<reference evidence="5" key="1">
    <citation type="submission" date="2018-08" db="EMBL/GenBank/DDBJ databases">
        <authorList>
            <person name="Rossello M."/>
        </authorList>
    </citation>
    <scope>NUCLEOTIDE SEQUENCE [LARGE SCALE GENOMIC DNA]</scope>
    <source>
        <strain evidence="5">cv. Chinese Spring</strain>
    </source>
</reference>
<dbReference type="GO" id="GO:0015031">
    <property type="term" value="P:protein transport"/>
    <property type="evidence" value="ECO:0007669"/>
    <property type="project" value="UniProtKB-KW"/>
</dbReference>
<dbReference type="AlphaFoldDB" id="A0A3B6BXT3"/>
<dbReference type="InterPro" id="IPR016159">
    <property type="entry name" value="Cullin_repeat-like_dom_sf"/>
</dbReference>
<dbReference type="EnsemblPlants" id="TraesCS2B02G045900.1">
    <property type="protein sequence ID" value="TraesCS2B02G045900.1"/>
    <property type="gene ID" value="TraesCS2B02G045900"/>
</dbReference>
<dbReference type="Gramene" id="TraesCAD_scaffold_022522_01G000100.1">
    <property type="protein sequence ID" value="TraesCAD_scaffold_022522_01G000100.1"/>
    <property type="gene ID" value="TraesCAD_scaffold_022522_01G000100"/>
</dbReference>
<dbReference type="Gramene" id="TraesCS2B02G045900.1">
    <property type="protein sequence ID" value="TraesCS2B02G045900.1"/>
    <property type="gene ID" value="TraesCS2B02G045900"/>
</dbReference>
<dbReference type="PANTHER" id="PTHR12542">
    <property type="entry name" value="EXOCYST COMPLEX PROTEIN EXO70"/>
    <property type="match status" value="1"/>
</dbReference>
<evidence type="ECO:0000313" key="6">
    <source>
        <dbReference type="Proteomes" id="UP000019116"/>
    </source>
</evidence>
<evidence type="ECO:0000313" key="5">
    <source>
        <dbReference type="EnsemblPlants" id="TraesCS2B02G045900.1"/>
    </source>
</evidence>
<organism evidence="5">
    <name type="scientific">Triticum aestivum</name>
    <name type="common">Wheat</name>
    <dbReference type="NCBI Taxonomy" id="4565"/>
    <lineage>
        <taxon>Eukaryota</taxon>
        <taxon>Viridiplantae</taxon>
        <taxon>Streptophyta</taxon>
        <taxon>Embryophyta</taxon>
        <taxon>Tracheophyta</taxon>
        <taxon>Spermatophyta</taxon>
        <taxon>Magnoliopsida</taxon>
        <taxon>Liliopsida</taxon>
        <taxon>Poales</taxon>
        <taxon>Poaceae</taxon>
        <taxon>BOP clade</taxon>
        <taxon>Pooideae</taxon>
        <taxon>Triticodae</taxon>
        <taxon>Triticeae</taxon>
        <taxon>Triticinae</taxon>
        <taxon>Triticum</taxon>
    </lineage>
</organism>
<dbReference type="Gramene" id="TraesCS2B03G0095000.1">
    <property type="protein sequence ID" value="TraesCS2B03G0095000.1.CDS"/>
    <property type="gene ID" value="TraesCS2B03G0095000"/>
</dbReference>
<dbReference type="Gene3D" id="1.20.1280.170">
    <property type="entry name" value="Exocyst complex component Exo70"/>
    <property type="match status" value="1"/>
</dbReference>